<protein>
    <submittedName>
        <fullName evidence="1 3">Uncharacterized protein</fullName>
    </submittedName>
</protein>
<evidence type="ECO:0000313" key="1">
    <source>
        <dbReference type="EMBL" id="KAF2802825.1"/>
    </source>
</evidence>
<dbReference type="Proteomes" id="UP000504636">
    <property type="component" value="Unplaced"/>
</dbReference>
<keyword evidence="2" id="KW-1185">Reference proteome</keyword>
<accession>A0A6A6Y3L9</accession>
<sequence>MRDTTMDKAFWMNSMSETDTKIFKDKIQNPQVRHQECWRDASKDLGLDNPLFHACRQTYEETQSLPYKSYTFSFRLATSLERWLTELSSWQRMDIRKLHMEWAAEHAENYSTGTYDWDRVGSSQVTECLSRCTTLHLSLELHAFLPGTVSPEHFDNLFKLRALALKEVTIIIKPIFRPKYYALRDTRDGTRWQSCSQPELIMDLFSNRMVPISKYQRLALLDIALLDEDREQLMTLHDTQFLIEIVRASDNVIEHLGVQGMKDLATLMSKNLLSNW</sequence>
<evidence type="ECO:0000313" key="2">
    <source>
        <dbReference type="Proteomes" id="UP000504636"/>
    </source>
</evidence>
<evidence type="ECO:0000313" key="3">
    <source>
        <dbReference type="RefSeq" id="XP_033569789.1"/>
    </source>
</evidence>
<dbReference type="AlphaFoldDB" id="A0A6A6Y3L9"/>
<name>A0A6A6Y3L9_9PEZI</name>
<organism evidence="1">
    <name type="scientific">Mytilinidion resinicola</name>
    <dbReference type="NCBI Taxonomy" id="574789"/>
    <lineage>
        <taxon>Eukaryota</taxon>
        <taxon>Fungi</taxon>
        <taxon>Dikarya</taxon>
        <taxon>Ascomycota</taxon>
        <taxon>Pezizomycotina</taxon>
        <taxon>Dothideomycetes</taxon>
        <taxon>Pleosporomycetidae</taxon>
        <taxon>Mytilinidiales</taxon>
        <taxon>Mytilinidiaceae</taxon>
        <taxon>Mytilinidion</taxon>
    </lineage>
</organism>
<proteinExistence type="predicted"/>
<dbReference type="PANTHER" id="PTHR38790:SF4">
    <property type="entry name" value="2EXR DOMAIN-CONTAINING PROTEIN"/>
    <property type="match status" value="1"/>
</dbReference>
<gene>
    <name evidence="1 3" type="ORF">BDZ99DRAFT_200396</name>
</gene>
<dbReference type="GeneID" id="54454137"/>
<reference evidence="3" key="3">
    <citation type="submission" date="2025-04" db="UniProtKB">
        <authorList>
            <consortium name="RefSeq"/>
        </authorList>
    </citation>
    <scope>IDENTIFICATION</scope>
    <source>
        <strain evidence="3">CBS 304.34</strain>
    </source>
</reference>
<reference evidence="1 3" key="1">
    <citation type="journal article" date="2020" name="Stud. Mycol.">
        <title>101 Dothideomycetes genomes: a test case for predicting lifestyles and emergence of pathogens.</title>
        <authorList>
            <person name="Haridas S."/>
            <person name="Albert R."/>
            <person name="Binder M."/>
            <person name="Bloem J."/>
            <person name="Labutti K."/>
            <person name="Salamov A."/>
            <person name="Andreopoulos B."/>
            <person name="Baker S."/>
            <person name="Barry K."/>
            <person name="Bills G."/>
            <person name="Bluhm B."/>
            <person name="Cannon C."/>
            <person name="Castanera R."/>
            <person name="Culley D."/>
            <person name="Daum C."/>
            <person name="Ezra D."/>
            <person name="Gonzalez J."/>
            <person name="Henrissat B."/>
            <person name="Kuo A."/>
            <person name="Liang C."/>
            <person name="Lipzen A."/>
            <person name="Lutzoni F."/>
            <person name="Magnuson J."/>
            <person name="Mondo S."/>
            <person name="Nolan M."/>
            <person name="Ohm R."/>
            <person name="Pangilinan J."/>
            <person name="Park H.-J."/>
            <person name="Ramirez L."/>
            <person name="Alfaro M."/>
            <person name="Sun H."/>
            <person name="Tritt A."/>
            <person name="Yoshinaga Y."/>
            <person name="Zwiers L.-H."/>
            <person name="Turgeon B."/>
            <person name="Goodwin S."/>
            <person name="Spatafora J."/>
            <person name="Crous P."/>
            <person name="Grigoriev I."/>
        </authorList>
    </citation>
    <scope>NUCLEOTIDE SEQUENCE</scope>
    <source>
        <strain evidence="1 3">CBS 304.34</strain>
    </source>
</reference>
<dbReference type="RefSeq" id="XP_033569789.1">
    <property type="nucleotide sequence ID" value="XM_033713244.1"/>
</dbReference>
<dbReference type="EMBL" id="MU003721">
    <property type="protein sequence ID" value="KAF2802825.1"/>
    <property type="molecule type" value="Genomic_DNA"/>
</dbReference>
<dbReference type="PANTHER" id="PTHR38790">
    <property type="entry name" value="2EXR DOMAIN-CONTAINING PROTEIN-RELATED"/>
    <property type="match status" value="1"/>
</dbReference>
<dbReference type="OrthoDB" id="5413827at2759"/>
<reference evidence="3" key="2">
    <citation type="submission" date="2020-04" db="EMBL/GenBank/DDBJ databases">
        <authorList>
            <consortium name="NCBI Genome Project"/>
        </authorList>
    </citation>
    <scope>NUCLEOTIDE SEQUENCE</scope>
    <source>
        <strain evidence="3">CBS 304.34</strain>
    </source>
</reference>